<sequence>MALPPRLYPQALASGAVLCALLAGAAVAQSHTQVEKACVAEFVGVRPALPACDFALDGDGMLSYRQKALARPLAVSYVQGPGGAAPVGARQVILFPPAPGGQYRVLQACDGTTASALCWSVFVFDARAGRVRQAYGGKYGPDRWQSWSPDGQRVVLASQGGGASWLHVIDPASGKTRSFPGDKARENWRIQPETLKWTGTRSFTVMVQTCATCDARRRNIRF</sequence>
<dbReference type="SUPFAM" id="SSF82171">
    <property type="entry name" value="DPP6 N-terminal domain-like"/>
    <property type="match status" value="1"/>
</dbReference>
<dbReference type="RefSeq" id="WP_066654457.1">
    <property type="nucleotide sequence ID" value="NZ_CBCSCL010000022.1"/>
</dbReference>
<name>A0A193G8Y8_9BORD</name>
<feature type="chain" id="PRO_5008258689" description="Dipeptidylpeptidase IV N-terminal domain-containing protein" evidence="1">
    <location>
        <begin position="29"/>
        <end position="222"/>
    </location>
</feature>
<dbReference type="KEGG" id="bfz:BAU07_04375"/>
<proteinExistence type="predicted"/>
<evidence type="ECO:0000313" key="3">
    <source>
        <dbReference type="Proteomes" id="UP000091926"/>
    </source>
</evidence>
<dbReference type="Gene3D" id="2.120.10.30">
    <property type="entry name" value="TolB, C-terminal domain"/>
    <property type="match status" value="1"/>
</dbReference>
<evidence type="ECO:0000313" key="2">
    <source>
        <dbReference type="EMBL" id="ANN76452.1"/>
    </source>
</evidence>
<dbReference type="EMBL" id="CP016172">
    <property type="protein sequence ID" value="ANN76452.1"/>
    <property type="molecule type" value="Genomic_DNA"/>
</dbReference>
<reference evidence="2 3" key="1">
    <citation type="submission" date="2016-06" db="EMBL/GenBank/DDBJ databases">
        <title>Complete genome sequences of Bordetella bronchialis and Bordetella flabilis.</title>
        <authorList>
            <person name="LiPuma J.J."/>
            <person name="Spilker T."/>
        </authorList>
    </citation>
    <scope>NUCLEOTIDE SEQUENCE [LARGE SCALE GENOMIC DNA]</scope>
    <source>
        <strain evidence="2 3">AU10664</strain>
    </source>
</reference>
<feature type="signal peptide" evidence="1">
    <location>
        <begin position="1"/>
        <end position="28"/>
    </location>
</feature>
<keyword evidence="1" id="KW-0732">Signal</keyword>
<gene>
    <name evidence="2" type="ORF">BAU07_04375</name>
</gene>
<dbReference type="InterPro" id="IPR011042">
    <property type="entry name" value="6-blade_b-propeller_TolB-like"/>
</dbReference>
<accession>A0A193G8Y8</accession>
<dbReference type="AlphaFoldDB" id="A0A193G8Y8"/>
<keyword evidence="3" id="KW-1185">Reference proteome</keyword>
<dbReference type="OrthoDB" id="8443737at2"/>
<organism evidence="2 3">
    <name type="scientific">Bordetella flabilis</name>
    <dbReference type="NCBI Taxonomy" id="463014"/>
    <lineage>
        <taxon>Bacteria</taxon>
        <taxon>Pseudomonadati</taxon>
        <taxon>Pseudomonadota</taxon>
        <taxon>Betaproteobacteria</taxon>
        <taxon>Burkholderiales</taxon>
        <taxon>Alcaligenaceae</taxon>
        <taxon>Bordetella</taxon>
    </lineage>
</organism>
<evidence type="ECO:0000256" key="1">
    <source>
        <dbReference type="SAM" id="SignalP"/>
    </source>
</evidence>
<protein>
    <recommendedName>
        <fullName evidence="4">Dipeptidylpeptidase IV N-terminal domain-containing protein</fullName>
    </recommendedName>
</protein>
<dbReference type="Proteomes" id="UP000091926">
    <property type="component" value="Chromosome"/>
</dbReference>
<evidence type="ECO:0008006" key="4">
    <source>
        <dbReference type="Google" id="ProtNLM"/>
    </source>
</evidence>